<dbReference type="Proteomes" id="UP000237351">
    <property type="component" value="Chromosome"/>
</dbReference>
<dbReference type="OrthoDB" id="9806532at2"/>
<keyword evidence="7 8" id="KW-0472">Membrane</keyword>
<dbReference type="Pfam" id="PF00873">
    <property type="entry name" value="ACR_tran"/>
    <property type="match status" value="1"/>
</dbReference>
<dbReference type="AlphaFoldDB" id="A0A1W6N2I6"/>
<feature type="transmembrane region" description="Helical" evidence="8">
    <location>
        <begin position="993"/>
        <end position="1019"/>
    </location>
</feature>
<dbReference type="SUPFAM" id="SSF82714">
    <property type="entry name" value="Multidrug efflux transporter AcrB TolC docking domain, DN and DC subdomains"/>
    <property type="match status" value="2"/>
</dbReference>
<dbReference type="Gene3D" id="1.20.1640.10">
    <property type="entry name" value="Multidrug efflux transporter AcrB transmembrane domain"/>
    <property type="match status" value="2"/>
</dbReference>
<evidence type="ECO:0000256" key="8">
    <source>
        <dbReference type="SAM" id="Phobius"/>
    </source>
</evidence>
<dbReference type="GO" id="GO:0005886">
    <property type="term" value="C:plasma membrane"/>
    <property type="evidence" value="ECO:0007669"/>
    <property type="project" value="UniProtKB-SubCell"/>
</dbReference>
<comment type="similarity">
    <text evidence="2">Belongs to the resistance-nodulation-cell division (RND) (TC 2.A.6) family.</text>
</comment>
<feature type="transmembrane region" description="Helical" evidence="8">
    <location>
        <begin position="884"/>
        <end position="905"/>
    </location>
</feature>
<evidence type="ECO:0000256" key="2">
    <source>
        <dbReference type="ARBA" id="ARBA00010942"/>
    </source>
</evidence>
<dbReference type="PANTHER" id="PTHR32063:SF4">
    <property type="entry name" value="SLR6043 PROTEIN"/>
    <property type="match status" value="1"/>
</dbReference>
<dbReference type="SUPFAM" id="SSF82693">
    <property type="entry name" value="Multidrug efflux transporter AcrB pore domain, PN1, PN2, PC1 and PC2 subdomains"/>
    <property type="match status" value="3"/>
</dbReference>
<feature type="transmembrane region" description="Helical" evidence="8">
    <location>
        <begin position="533"/>
        <end position="553"/>
    </location>
</feature>
<dbReference type="Gene3D" id="3.30.70.1440">
    <property type="entry name" value="Multidrug efflux transporter AcrB pore domain"/>
    <property type="match status" value="1"/>
</dbReference>
<dbReference type="InterPro" id="IPR001036">
    <property type="entry name" value="Acrflvin-R"/>
</dbReference>
<dbReference type="STRING" id="1414854.GQ61_00180"/>
<dbReference type="GO" id="GO:0008324">
    <property type="term" value="F:monoatomic cation transmembrane transporter activity"/>
    <property type="evidence" value="ECO:0007669"/>
    <property type="project" value="InterPro"/>
</dbReference>
<dbReference type="PRINTS" id="PR00702">
    <property type="entry name" value="ACRIFLAVINRP"/>
</dbReference>
<dbReference type="Gene3D" id="3.30.70.1430">
    <property type="entry name" value="Multidrug efflux transporter AcrB pore domain"/>
    <property type="match status" value="2"/>
</dbReference>
<dbReference type="SUPFAM" id="SSF82866">
    <property type="entry name" value="Multidrug efflux transporter AcrB transmembrane domain"/>
    <property type="match status" value="2"/>
</dbReference>
<feature type="transmembrane region" description="Helical" evidence="8">
    <location>
        <begin position="476"/>
        <end position="499"/>
    </location>
</feature>
<evidence type="ECO:0000256" key="4">
    <source>
        <dbReference type="ARBA" id="ARBA00022475"/>
    </source>
</evidence>
<evidence type="ECO:0000256" key="6">
    <source>
        <dbReference type="ARBA" id="ARBA00022989"/>
    </source>
</evidence>
<evidence type="ECO:0000313" key="9">
    <source>
        <dbReference type="EMBL" id="ARN84028.1"/>
    </source>
</evidence>
<dbReference type="NCBIfam" id="TIGR00914">
    <property type="entry name" value="2A0601"/>
    <property type="match status" value="1"/>
</dbReference>
<proteinExistence type="inferred from homology"/>
<organism evidence="9 10">
    <name type="scientific">Candidatus Nucleicultrix amoebiphila FS5</name>
    <dbReference type="NCBI Taxonomy" id="1414854"/>
    <lineage>
        <taxon>Bacteria</taxon>
        <taxon>Pseudomonadati</taxon>
        <taxon>Pseudomonadota</taxon>
        <taxon>Alphaproteobacteria</taxon>
        <taxon>Holosporales</taxon>
        <taxon>Candidatus Nucleicultricaceae</taxon>
        <taxon>Candidatus Nucleicultrix</taxon>
    </lineage>
</organism>
<feature type="transmembrane region" description="Helical" evidence="8">
    <location>
        <begin position="340"/>
        <end position="357"/>
    </location>
</feature>
<feature type="transmembrane region" description="Helical" evidence="8">
    <location>
        <begin position="444"/>
        <end position="464"/>
    </location>
</feature>
<dbReference type="GO" id="GO:0042910">
    <property type="term" value="F:xenobiotic transmembrane transporter activity"/>
    <property type="evidence" value="ECO:0007669"/>
    <property type="project" value="TreeGrafter"/>
</dbReference>
<keyword evidence="4" id="KW-1003">Cell membrane</keyword>
<sequence>MFAKLVEFSLKNKGLTLFFYAAVILYGSLIISKMPIDVFPDLNRPTVTLLTEAPGLAPEEVEKQVTFPIETAMNGLPGVTRVRSTSGISLSIVYVEFDWGTDIYRNRQVVNERLNTTLSQLPTNVVPALGPITSIMGEILLIGLSSVRGETSPMDLRTMANWIMRPRLLSIPGVAQVIPIGGEVKEYQVQPLSHKMLAYNISLEDLIKSVVGFAQNTTGGYLEQFKTESLVRFLGLTNKLEDLRKTPLKYQGAHTLTLDLVSKVVFAPTVKRGDASVDGSPAVILSIQKQPGADTTSLTKEIEKSLEELQKSLPSDVKANRVLFKQATFIENSIRNVEEALRDGAILVLIILFAFLMNISTTFISLTAIPLSILMTAIIFHWFGLTINTMTLGGLAIAIGELVDDAVVGVENIFRRLRQNKQNKKPQEILTVIKDATIEVRSSILYATITVILVFLPLFALSGIEGRLFSPLGVAYILSILASMVVSISLTPVLSYYLLPRLKLMAHGDSWLVKHLKELDTKILQWSFAHPKVPILATVLLTLLSASSVPFLGKSFLPPFNEGTVTINLRLPPGSSLYESNRVGTIAEKLILEVPEVTSVGRRSGRAELDEHAEGVYSSEIDVDLKSSKRSREVILSDIRGRLATIPEAIINIGQPISHRLDHLLSGVRAELAVKVFGEDLKKLREIADQIESLMGIVKGITDLQIEQITSIPQIQIIPKRKESLKYGININQLGETIETLLSGKIVTQILEGSRRYNLTVRLPEKERANLNDIGNILIDSPSGKIPLKFVTDIRESFGPNQINRDNTQRRIVVFANTKERALGDVAEDVQKQISSIKLPEGYFIKFEGQFESQKSATKLIILLSLLSLAGIFILLNSHFKSPALTLVIMANVPMALIGSVFAIWLTNQTLSVASLVGFITLTGIATRNGILKIAHYLHLMKFEGEKFDLKMITRGSLERLTPVLMTALVAAFALIPLLIGADQPGKEILHPVAAVIFGGLISSTLLDTIVTPVIFWLVGQRLIKTKKLIIE</sequence>
<name>A0A1W6N2I6_9PROT</name>
<dbReference type="RefSeq" id="WP_085783371.1">
    <property type="nucleotide sequence ID" value="NZ_CP008743.1"/>
</dbReference>
<reference evidence="9 10" key="1">
    <citation type="submission" date="2014-06" db="EMBL/GenBank/DDBJ databases">
        <title>The genome of the endonuclear symbiont Nucleicultrix amoebiphila.</title>
        <authorList>
            <person name="Schulz F."/>
            <person name="Horn M."/>
        </authorList>
    </citation>
    <scope>NUCLEOTIDE SEQUENCE [LARGE SCALE GENOMIC DNA]</scope>
    <source>
        <strain evidence="9 10">FS5</strain>
    </source>
</reference>
<feature type="transmembrane region" description="Helical" evidence="8">
    <location>
        <begin position="961"/>
        <end position="981"/>
    </location>
</feature>
<evidence type="ECO:0000313" key="10">
    <source>
        <dbReference type="Proteomes" id="UP000237351"/>
    </source>
</evidence>
<dbReference type="InterPro" id="IPR027463">
    <property type="entry name" value="AcrB_DN_DC_subdom"/>
</dbReference>
<dbReference type="InterPro" id="IPR004763">
    <property type="entry name" value="CusA-like"/>
</dbReference>
<keyword evidence="5 8" id="KW-0812">Transmembrane</keyword>
<dbReference type="EMBL" id="CP008743">
    <property type="protein sequence ID" value="ARN84028.1"/>
    <property type="molecule type" value="Genomic_DNA"/>
</dbReference>
<evidence type="ECO:0000256" key="5">
    <source>
        <dbReference type="ARBA" id="ARBA00022692"/>
    </source>
</evidence>
<accession>A0A1W6N2I6</accession>
<keyword evidence="10" id="KW-1185">Reference proteome</keyword>
<dbReference type="KEGG" id="naf:GQ61_00180"/>
<dbReference type="Gene3D" id="3.30.70.1320">
    <property type="entry name" value="Multidrug efflux transporter AcrB pore domain like"/>
    <property type="match status" value="1"/>
</dbReference>
<feature type="transmembrane region" description="Helical" evidence="8">
    <location>
        <begin position="860"/>
        <end position="877"/>
    </location>
</feature>
<feature type="transmembrane region" description="Helical" evidence="8">
    <location>
        <begin position="17"/>
        <end position="36"/>
    </location>
</feature>
<evidence type="ECO:0000256" key="7">
    <source>
        <dbReference type="ARBA" id="ARBA00023136"/>
    </source>
</evidence>
<protein>
    <submittedName>
        <fullName evidence="9">Multidrug transporter AcrB</fullName>
    </submittedName>
</protein>
<feature type="transmembrane region" description="Helical" evidence="8">
    <location>
        <begin position="911"/>
        <end position="932"/>
    </location>
</feature>
<dbReference type="Gene3D" id="3.30.2090.10">
    <property type="entry name" value="Multidrug efflux transporter AcrB TolC docking domain, DN and DC subdomains"/>
    <property type="match status" value="2"/>
</dbReference>
<keyword evidence="3" id="KW-0813">Transport</keyword>
<keyword evidence="6 8" id="KW-1133">Transmembrane helix</keyword>
<gene>
    <name evidence="9" type="ORF">GQ61_00180</name>
</gene>
<comment type="subcellular location">
    <subcellularLocation>
        <location evidence="1">Cell membrane</location>
        <topology evidence="1">Multi-pass membrane protein</topology>
    </subcellularLocation>
</comment>
<evidence type="ECO:0000256" key="3">
    <source>
        <dbReference type="ARBA" id="ARBA00022448"/>
    </source>
</evidence>
<dbReference type="PANTHER" id="PTHR32063">
    <property type="match status" value="1"/>
</dbReference>
<evidence type="ECO:0000256" key="1">
    <source>
        <dbReference type="ARBA" id="ARBA00004651"/>
    </source>
</evidence>